<dbReference type="InterPro" id="IPR013783">
    <property type="entry name" value="Ig-like_fold"/>
</dbReference>
<dbReference type="OrthoDB" id="9835793at2759"/>
<evidence type="ECO:0000256" key="3">
    <source>
        <dbReference type="ARBA" id="ARBA00023136"/>
    </source>
</evidence>
<dbReference type="GO" id="GO:0016020">
    <property type="term" value="C:membrane"/>
    <property type="evidence" value="ECO:0007669"/>
    <property type="project" value="UniProtKB-SubCell"/>
</dbReference>
<feature type="transmembrane region" description="Helical" evidence="5">
    <location>
        <begin position="297"/>
        <end position="321"/>
    </location>
</feature>
<accession>A0A8T3CW59</accession>
<dbReference type="InterPro" id="IPR015631">
    <property type="entry name" value="CD2/SLAM_rcpt"/>
</dbReference>
<dbReference type="SUPFAM" id="SSF48726">
    <property type="entry name" value="Immunoglobulin"/>
    <property type="match status" value="2"/>
</dbReference>
<comment type="subcellular location">
    <subcellularLocation>
        <location evidence="1">Membrane</location>
    </subcellularLocation>
</comment>
<dbReference type="InterPro" id="IPR036179">
    <property type="entry name" value="Ig-like_dom_sf"/>
</dbReference>
<dbReference type="Proteomes" id="UP000829720">
    <property type="component" value="Unassembled WGS sequence"/>
</dbReference>
<name>A0A8T3CW59_9TELE</name>
<gene>
    <name evidence="8" type="ORF">AGOR_G00194970</name>
</gene>
<keyword evidence="3 5" id="KW-0472">Membrane</keyword>
<evidence type="ECO:0000313" key="8">
    <source>
        <dbReference type="EMBL" id="KAI1887872.1"/>
    </source>
</evidence>
<keyword evidence="4" id="KW-0325">Glycoprotein</keyword>
<dbReference type="AlphaFoldDB" id="A0A8T3CW59"/>
<feature type="domain" description="Ig-like" evidence="7">
    <location>
        <begin position="204"/>
        <end position="281"/>
    </location>
</feature>
<feature type="chain" id="PRO_5035871311" description="Ig-like domain-containing protein" evidence="6">
    <location>
        <begin position="24"/>
        <end position="336"/>
    </location>
</feature>
<evidence type="ECO:0000256" key="6">
    <source>
        <dbReference type="SAM" id="SignalP"/>
    </source>
</evidence>
<evidence type="ECO:0000259" key="7">
    <source>
        <dbReference type="PROSITE" id="PS50835"/>
    </source>
</evidence>
<dbReference type="PANTHER" id="PTHR12080:SF55">
    <property type="entry name" value="LYMPHOCYTE FUNCTION-ASSOCIATED ANTIGEN 3"/>
    <property type="match status" value="1"/>
</dbReference>
<comment type="caution">
    <text evidence="8">The sequence shown here is derived from an EMBL/GenBank/DDBJ whole genome shotgun (WGS) entry which is preliminary data.</text>
</comment>
<keyword evidence="2 6" id="KW-0732">Signal</keyword>
<keyword evidence="5" id="KW-1133">Transmembrane helix</keyword>
<sequence length="336" mass="37970">MRTAVILVYTCWMAGVHVPPTLADSNMLNSIVGEEVIFRVPVKETGFIFKDDNSIAKVVDHHSYITNINYSGRLHWSDITGFFAIPSLWRNDSGKYRVQNNDGTNIYQLTVWDPVPIPRVSSRNKKKPTCSVLCSVENGREVTLFWQREGKTLAYSNSSSTSLSLQLQIEYNSAPYSCVAKNPARTEKVTIKPEEFCFDSVSKPRITSTAAEGYQGRYCSLLCSVENGREVTLSWQREGETLSHTSSPDLSSLTLLLEIKESNITYSCVAKNPISEERTVFYPSQHCREKGGHSHDAVVYIVLVLRLVEFVLVTLAVLLLIRLYREGRVLTQHQHR</sequence>
<keyword evidence="5" id="KW-0812">Transmembrane</keyword>
<dbReference type="Gene3D" id="2.60.40.10">
    <property type="entry name" value="Immunoglobulins"/>
    <property type="match status" value="3"/>
</dbReference>
<evidence type="ECO:0000256" key="2">
    <source>
        <dbReference type="ARBA" id="ARBA00022729"/>
    </source>
</evidence>
<evidence type="ECO:0000313" key="9">
    <source>
        <dbReference type="Proteomes" id="UP000829720"/>
    </source>
</evidence>
<evidence type="ECO:0000256" key="4">
    <source>
        <dbReference type="ARBA" id="ARBA00023180"/>
    </source>
</evidence>
<dbReference type="EMBL" id="JAERUA010000018">
    <property type="protein sequence ID" value="KAI1887872.1"/>
    <property type="molecule type" value="Genomic_DNA"/>
</dbReference>
<dbReference type="InterPro" id="IPR007110">
    <property type="entry name" value="Ig-like_dom"/>
</dbReference>
<dbReference type="PROSITE" id="PS50835">
    <property type="entry name" value="IG_LIKE"/>
    <property type="match status" value="2"/>
</dbReference>
<evidence type="ECO:0000256" key="1">
    <source>
        <dbReference type="ARBA" id="ARBA00004370"/>
    </source>
</evidence>
<reference evidence="8" key="1">
    <citation type="submission" date="2021-01" db="EMBL/GenBank/DDBJ databases">
        <authorList>
            <person name="Zahm M."/>
            <person name="Roques C."/>
            <person name="Cabau C."/>
            <person name="Klopp C."/>
            <person name="Donnadieu C."/>
            <person name="Jouanno E."/>
            <person name="Lampietro C."/>
            <person name="Louis A."/>
            <person name="Herpin A."/>
            <person name="Echchiki A."/>
            <person name="Berthelot C."/>
            <person name="Parey E."/>
            <person name="Roest-Crollius H."/>
            <person name="Braasch I."/>
            <person name="Postlethwait J."/>
            <person name="Bobe J."/>
            <person name="Montfort J."/>
            <person name="Bouchez O."/>
            <person name="Begum T."/>
            <person name="Mejri S."/>
            <person name="Adams A."/>
            <person name="Chen W.-J."/>
            <person name="Guiguen Y."/>
        </authorList>
    </citation>
    <scope>NUCLEOTIDE SEQUENCE</scope>
    <source>
        <tissue evidence="8">Blood</tissue>
    </source>
</reference>
<keyword evidence="9" id="KW-1185">Reference proteome</keyword>
<organism evidence="8 9">
    <name type="scientific">Albula goreensis</name>
    <dbReference type="NCBI Taxonomy" id="1534307"/>
    <lineage>
        <taxon>Eukaryota</taxon>
        <taxon>Metazoa</taxon>
        <taxon>Chordata</taxon>
        <taxon>Craniata</taxon>
        <taxon>Vertebrata</taxon>
        <taxon>Euteleostomi</taxon>
        <taxon>Actinopterygii</taxon>
        <taxon>Neopterygii</taxon>
        <taxon>Teleostei</taxon>
        <taxon>Albuliformes</taxon>
        <taxon>Albulidae</taxon>
        <taxon>Albula</taxon>
    </lineage>
</organism>
<protein>
    <recommendedName>
        <fullName evidence="7">Ig-like domain-containing protein</fullName>
    </recommendedName>
</protein>
<dbReference type="PANTHER" id="PTHR12080">
    <property type="entry name" value="SIGNALING LYMPHOCYTIC ACTIVATION MOLECULE"/>
    <property type="match status" value="1"/>
</dbReference>
<dbReference type="Pfam" id="PF13927">
    <property type="entry name" value="Ig_3"/>
    <property type="match status" value="1"/>
</dbReference>
<proteinExistence type="predicted"/>
<evidence type="ECO:0000256" key="5">
    <source>
        <dbReference type="SAM" id="Phobius"/>
    </source>
</evidence>
<feature type="domain" description="Ig-like" evidence="7">
    <location>
        <begin position="114"/>
        <end position="190"/>
    </location>
</feature>
<feature type="signal peptide" evidence="6">
    <location>
        <begin position="1"/>
        <end position="23"/>
    </location>
</feature>